<gene>
    <name evidence="3" type="ORF">GPX89_11160</name>
</gene>
<dbReference type="Proteomes" id="UP000466794">
    <property type="component" value="Unassembled WGS sequence"/>
</dbReference>
<feature type="domain" description="AMP-dependent synthetase/ligase" evidence="2">
    <location>
        <begin position="118"/>
        <end position="511"/>
    </location>
</feature>
<evidence type="ECO:0000259" key="2">
    <source>
        <dbReference type="Pfam" id="PF00501"/>
    </source>
</evidence>
<dbReference type="PANTHER" id="PTHR43767:SF1">
    <property type="entry name" value="NONRIBOSOMAL PEPTIDE SYNTHASE PES1 (EUROFUNG)-RELATED"/>
    <property type="match status" value="1"/>
</dbReference>
<proteinExistence type="predicted"/>
<keyword evidence="4" id="KW-1185">Reference proteome</keyword>
<feature type="region of interest" description="Disordered" evidence="1">
    <location>
        <begin position="1"/>
        <end position="25"/>
    </location>
</feature>
<protein>
    <submittedName>
        <fullName evidence="3">AMP-binding protein</fullName>
    </submittedName>
</protein>
<dbReference type="AlphaFoldDB" id="A0A7K1UTY0"/>
<organism evidence="3 4">
    <name type="scientific">Nocardia terrae</name>
    <dbReference type="NCBI Taxonomy" id="2675851"/>
    <lineage>
        <taxon>Bacteria</taxon>
        <taxon>Bacillati</taxon>
        <taxon>Actinomycetota</taxon>
        <taxon>Actinomycetes</taxon>
        <taxon>Mycobacteriales</taxon>
        <taxon>Nocardiaceae</taxon>
        <taxon>Nocardia</taxon>
    </lineage>
</organism>
<dbReference type="NCBIfam" id="NF006754">
    <property type="entry name" value="PRK09274.1"/>
    <property type="match status" value="1"/>
</dbReference>
<sequence length="660" mass="71665">MPSETVPYPAVAQSHTGHTNHTAPTGIWPRIRWKTQIGNGSPARTRRGGVGGYEELVSVPRDTLNTLYIKSIRIATASGSTAPRVTSPIFLAFLDKFSGGSVSHSLPTIYWRALDRFRDIVAAHPEREAVIYADGKNRAGVPEYRQLTYAELDAWSDTIAERFTEAGVARGVRTIVLVRPGPELYAVLYGLFKIGAVPVVIDPGMGMFKMLRCLQAADAEAFVGVSEAQALRIVFRAYFRKVRVAVTVGRSWWQGPTLESWGRTPASALPEREPGPDDEPLLIAYTTGSTGPAKAVVLTHGNLSAMVDQVDDAREHVAPGTSLITAPVAGILELLLGSRCVLPPLIPSKVGATDPAHVVDAVRRFGVRTMFASPAVLIPLLHHIEESGADLDTIQSIYSGGAPVPDWCIAALRQALPEDAKVYSGYGATEALPMATIESRELLGDLVEQAHHGQGVCVGRPALHVQARIIAVTDDPLPEWSDVEARAADLAASRGIGELVVSGPNVSTRYFWPKAANKIGKIADGEVTWHRTGDLAWIDDAGRIRFCGRKSQRLDTANGPMFTVQVEQVFNTVEGVARTALVGVGARGEQQPVLCVELERGADKDAVERELRGRRDEFEITKPVTEFLFHPRFPVDIRHNAKIGREKLTVWADKQLAAQK</sequence>
<dbReference type="EMBL" id="WRPP01000002">
    <property type="protein sequence ID" value="MVU77800.1"/>
    <property type="molecule type" value="Genomic_DNA"/>
</dbReference>
<evidence type="ECO:0000313" key="4">
    <source>
        <dbReference type="Proteomes" id="UP000466794"/>
    </source>
</evidence>
<dbReference type="Gene3D" id="3.40.50.12780">
    <property type="entry name" value="N-terminal domain of ligase-like"/>
    <property type="match status" value="1"/>
</dbReference>
<evidence type="ECO:0000256" key="1">
    <source>
        <dbReference type="SAM" id="MobiDB-lite"/>
    </source>
</evidence>
<dbReference type="Pfam" id="PF00501">
    <property type="entry name" value="AMP-binding"/>
    <property type="match status" value="1"/>
</dbReference>
<dbReference type="InterPro" id="IPR020845">
    <property type="entry name" value="AMP-binding_CS"/>
</dbReference>
<feature type="compositionally biased region" description="Polar residues" evidence="1">
    <location>
        <begin position="13"/>
        <end position="23"/>
    </location>
</feature>
<name>A0A7K1UTY0_9NOCA</name>
<evidence type="ECO:0000313" key="3">
    <source>
        <dbReference type="EMBL" id="MVU77800.1"/>
    </source>
</evidence>
<dbReference type="PANTHER" id="PTHR43767">
    <property type="entry name" value="LONG-CHAIN-FATTY-ACID--COA LIGASE"/>
    <property type="match status" value="1"/>
</dbReference>
<accession>A0A7K1UTY0</accession>
<reference evidence="3 4" key="1">
    <citation type="submission" date="2019-12" db="EMBL/GenBank/DDBJ databases">
        <title>Nocardia sp. nov. ET3-3 isolated from soil.</title>
        <authorList>
            <person name="Kanchanasin P."/>
            <person name="Tanasupawat S."/>
            <person name="Yuki M."/>
            <person name="Kudo T."/>
        </authorList>
    </citation>
    <scope>NUCLEOTIDE SEQUENCE [LARGE SCALE GENOMIC DNA]</scope>
    <source>
        <strain evidence="3 4">ET3-3</strain>
    </source>
</reference>
<comment type="caution">
    <text evidence="3">The sequence shown here is derived from an EMBL/GenBank/DDBJ whole genome shotgun (WGS) entry which is preliminary data.</text>
</comment>
<dbReference type="InterPro" id="IPR042099">
    <property type="entry name" value="ANL_N_sf"/>
</dbReference>
<dbReference type="SUPFAM" id="SSF56801">
    <property type="entry name" value="Acetyl-CoA synthetase-like"/>
    <property type="match status" value="1"/>
</dbReference>
<dbReference type="InterPro" id="IPR050237">
    <property type="entry name" value="ATP-dep_AMP-bd_enzyme"/>
</dbReference>
<dbReference type="PROSITE" id="PS00455">
    <property type="entry name" value="AMP_BINDING"/>
    <property type="match status" value="1"/>
</dbReference>
<dbReference type="InterPro" id="IPR000873">
    <property type="entry name" value="AMP-dep_synth/lig_dom"/>
</dbReference>